<dbReference type="PROSITE" id="PS50109">
    <property type="entry name" value="HIS_KIN"/>
    <property type="match status" value="1"/>
</dbReference>
<keyword evidence="18" id="KW-1185">Reference proteome</keyword>
<dbReference type="InterPro" id="IPR036890">
    <property type="entry name" value="HATPase_C_sf"/>
</dbReference>
<evidence type="ECO:0000256" key="7">
    <source>
        <dbReference type="ARBA" id="ARBA00022490"/>
    </source>
</evidence>
<comment type="subcellular location">
    <subcellularLocation>
        <location evidence="3">Cytoplasm</location>
    </subcellularLocation>
</comment>
<dbReference type="InterPro" id="IPR005467">
    <property type="entry name" value="His_kinase_dom"/>
</dbReference>
<keyword evidence="8" id="KW-0808">Transferase</keyword>
<comment type="cofactor">
    <cofactor evidence="2">
        <name>[4Fe-4S] cluster</name>
        <dbReference type="ChEBI" id="CHEBI:49883"/>
    </cofactor>
</comment>
<protein>
    <recommendedName>
        <fullName evidence="5">Oxygen sensor histidine kinase NreB</fullName>
        <ecNumber evidence="4">2.7.13.3</ecNumber>
    </recommendedName>
    <alternativeName>
        <fullName evidence="15">Nitrogen regulation protein B</fullName>
    </alternativeName>
</protein>
<dbReference type="RefSeq" id="WP_229836363.1">
    <property type="nucleotide sequence ID" value="NZ_BMPI01000054.1"/>
</dbReference>
<evidence type="ECO:0000256" key="5">
    <source>
        <dbReference type="ARBA" id="ARBA00017322"/>
    </source>
</evidence>
<dbReference type="SMART" id="SM00387">
    <property type="entry name" value="HATPase_c"/>
    <property type="match status" value="1"/>
</dbReference>
<comment type="catalytic activity">
    <reaction evidence="1">
        <text>ATP + protein L-histidine = ADP + protein N-phospho-L-histidine.</text>
        <dbReference type="EC" id="2.7.13.3"/>
    </reaction>
</comment>
<dbReference type="GO" id="GO:0046872">
    <property type="term" value="F:metal ion binding"/>
    <property type="evidence" value="ECO:0007669"/>
    <property type="project" value="UniProtKB-KW"/>
</dbReference>
<reference evidence="17" key="1">
    <citation type="journal article" date="2014" name="Int. J. Syst. Evol. Microbiol.">
        <title>Complete genome sequence of Corynebacterium casei LMG S-19264T (=DSM 44701T), isolated from a smear-ripened cheese.</title>
        <authorList>
            <consortium name="US DOE Joint Genome Institute (JGI-PGF)"/>
            <person name="Walter F."/>
            <person name="Albersmeier A."/>
            <person name="Kalinowski J."/>
            <person name="Ruckert C."/>
        </authorList>
    </citation>
    <scope>NUCLEOTIDE SEQUENCE</scope>
    <source>
        <strain evidence="17">JCM 19831</strain>
    </source>
</reference>
<accession>A0A917U8Y7</accession>
<evidence type="ECO:0000256" key="12">
    <source>
        <dbReference type="ARBA" id="ARBA00023012"/>
    </source>
</evidence>
<dbReference type="InterPro" id="IPR011712">
    <property type="entry name" value="Sig_transdc_His_kin_sub3_dim/P"/>
</dbReference>
<dbReference type="InterPro" id="IPR003018">
    <property type="entry name" value="GAF"/>
</dbReference>
<evidence type="ECO:0000313" key="17">
    <source>
        <dbReference type="EMBL" id="GGM66971.1"/>
    </source>
</evidence>
<dbReference type="Pfam" id="PF13185">
    <property type="entry name" value="GAF_2"/>
    <property type="match status" value="1"/>
</dbReference>
<dbReference type="EMBL" id="BMPI01000054">
    <property type="protein sequence ID" value="GGM66971.1"/>
    <property type="molecule type" value="Genomic_DNA"/>
</dbReference>
<organism evidence="17 18">
    <name type="scientific">Dactylosporangium sucinum</name>
    <dbReference type="NCBI Taxonomy" id="1424081"/>
    <lineage>
        <taxon>Bacteria</taxon>
        <taxon>Bacillati</taxon>
        <taxon>Actinomycetota</taxon>
        <taxon>Actinomycetes</taxon>
        <taxon>Micromonosporales</taxon>
        <taxon>Micromonosporaceae</taxon>
        <taxon>Dactylosporangium</taxon>
    </lineage>
</organism>
<evidence type="ECO:0000256" key="3">
    <source>
        <dbReference type="ARBA" id="ARBA00004496"/>
    </source>
</evidence>
<dbReference type="SUPFAM" id="SSF55781">
    <property type="entry name" value="GAF domain-like"/>
    <property type="match status" value="1"/>
</dbReference>
<dbReference type="AlphaFoldDB" id="A0A917U8Y7"/>
<dbReference type="CDD" id="cd16917">
    <property type="entry name" value="HATPase_UhpB-NarQ-NarX-like"/>
    <property type="match status" value="1"/>
</dbReference>
<dbReference type="Gene3D" id="1.20.5.1930">
    <property type="match status" value="1"/>
</dbReference>
<dbReference type="Proteomes" id="UP000642070">
    <property type="component" value="Unassembled WGS sequence"/>
</dbReference>
<keyword evidence="10" id="KW-0418">Kinase</keyword>
<dbReference type="PANTHER" id="PTHR24421">
    <property type="entry name" value="NITRATE/NITRITE SENSOR PROTEIN NARX-RELATED"/>
    <property type="match status" value="1"/>
</dbReference>
<dbReference type="Gene3D" id="3.30.450.40">
    <property type="match status" value="1"/>
</dbReference>
<evidence type="ECO:0000256" key="2">
    <source>
        <dbReference type="ARBA" id="ARBA00001966"/>
    </source>
</evidence>
<evidence type="ECO:0000259" key="16">
    <source>
        <dbReference type="PROSITE" id="PS50109"/>
    </source>
</evidence>
<dbReference type="Pfam" id="PF07730">
    <property type="entry name" value="HisKA_3"/>
    <property type="match status" value="1"/>
</dbReference>
<dbReference type="PANTHER" id="PTHR24421:SF61">
    <property type="entry name" value="OXYGEN SENSOR HISTIDINE KINASE NREB"/>
    <property type="match status" value="1"/>
</dbReference>
<dbReference type="InterPro" id="IPR003594">
    <property type="entry name" value="HATPase_dom"/>
</dbReference>
<feature type="domain" description="Histidine kinase" evidence="16">
    <location>
        <begin position="288"/>
        <end position="374"/>
    </location>
</feature>
<evidence type="ECO:0000256" key="10">
    <source>
        <dbReference type="ARBA" id="ARBA00022777"/>
    </source>
</evidence>
<evidence type="ECO:0000256" key="13">
    <source>
        <dbReference type="ARBA" id="ARBA00023014"/>
    </source>
</evidence>
<sequence length="374" mass="40127">MATCDRDELREVSAAVLAVTAHLSVREVLQTIVSAARRLLDARYAALGIPDGRGSFREFLADGLTDAQWRAIGPIPRQHGLLGAMLSDPAPVRSADIRTHPRFEGWPAAHPEMIDFLGMPIVDGDEILGELFLANKRSGRFEAEDEELLKLLAAHAAIAIVNARLYERSRELSIVEERQRIARELHDAVTQKLFSLRLTAEAAAALVERDPARAAAELDTVRRLAADATAELKSIVVGLRPVDLAGDGLAAALARQAELLDRVHAAKVTFASDTVPRLPAPREEAAYRVAQEALHNALRHGAPSRVSIELRRAGPGVVLTVTDDGSGFETAAKAAGQRLGLASMRERARSAGARLHVASRPGEGTTVTLEVPGG</sequence>
<keyword evidence="11" id="KW-0408">Iron</keyword>
<dbReference type="InterPro" id="IPR004358">
    <property type="entry name" value="Sig_transdc_His_kin-like_C"/>
</dbReference>
<keyword evidence="9" id="KW-0479">Metal-binding</keyword>
<dbReference type="InterPro" id="IPR050482">
    <property type="entry name" value="Sensor_HK_TwoCompSys"/>
</dbReference>
<dbReference type="GO" id="GO:0000155">
    <property type="term" value="F:phosphorelay sensor kinase activity"/>
    <property type="evidence" value="ECO:0007669"/>
    <property type="project" value="InterPro"/>
</dbReference>
<dbReference type="EC" id="2.7.13.3" evidence="4"/>
<dbReference type="Pfam" id="PF02518">
    <property type="entry name" value="HATPase_c"/>
    <property type="match status" value="1"/>
</dbReference>
<evidence type="ECO:0000256" key="11">
    <source>
        <dbReference type="ARBA" id="ARBA00023004"/>
    </source>
</evidence>
<evidence type="ECO:0000256" key="14">
    <source>
        <dbReference type="ARBA" id="ARBA00024827"/>
    </source>
</evidence>
<evidence type="ECO:0000256" key="4">
    <source>
        <dbReference type="ARBA" id="ARBA00012438"/>
    </source>
</evidence>
<proteinExistence type="predicted"/>
<dbReference type="InterPro" id="IPR029016">
    <property type="entry name" value="GAF-like_dom_sf"/>
</dbReference>
<evidence type="ECO:0000256" key="6">
    <source>
        <dbReference type="ARBA" id="ARBA00022485"/>
    </source>
</evidence>
<dbReference type="PRINTS" id="PR00344">
    <property type="entry name" value="BCTRLSENSOR"/>
</dbReference>
<dbReference type="SMART" id="SM00065">
    <property type="entry name" value="GAF"/>
    <property type="match status" value="1"/>
</dbReference>
<dbReference type="GO" id="GO:0046983">
    <property type="term" value="F:protein dimerization activity"/>
    <property type="evidence" value="ECO:0007669"/>
    <property type="project" value="InterPro"/>
</dbReference>
<dbReference type="GO" id="GO:0005737">
    <property type="term" value="C:cytoplasm"/>
    <property type="evidence" value="ECO:0007669"/>
    <property type="project" value="UniProtKB-SubCell"/>
</dbReference>
<dbReference type="GO" id="GO:0051539">
    <property type="term" value="F:4 iron, 4 sulfur cluster binding"/>
    <property type="evidence" value="ECO:0007669"/>
    <property type="project" value="UniProtKB-KW"/>
</dbReference>
<name>A0A917U8Y7_9ACTN</name>
<keyword evidence="13" id="KW-0411">Iron-sulfur</keyword>
<reference evidence="17" key="2">
    <citation type="submission" date="2020-09" db="EMBL/GenBank/DDBJ databases">
        <authorList>
            <person name="Sun Q."/>
            <person name="Ohkuma M."/>
        </authorList>
    </citation>
    <scope>NUCLEOTIDE SEQUENCE</scope>
    <source>
        <strain evidence="17">JCM 19831</strain>
    </source>
</reference>
<keyword evidence="12" id="KW-0902">Two-component regulatory system</keyword>
<comment type="function">
    <text evidence="14">Member of the two-component regulatory system NreB/NreC involved in the control of dissimilatory nitrate/nitrite reduction in response to oxygen. NreB functions as a direct oxygen sensor histidine kinase which is autophosphorylated, in the absence of oxygen, probably at the conserved histidine residue, and transfers its phosphate group probably to a conserved aspartate residue of NreC. NreB/NreC activates the expression of the nitrate (narGHJI) and nitrite (nir) reductase operons, as well as the putative nitrate transporter gene narT.</text>
</comment>
<evidence type="ECO:0000256" key="15">
    <source>
        <dbReference type="ARBA" id="ARBA00030800"/>
    </source>
</evidence>
<evidence type="ECO:0000256" key="9">
    <source>
        <dbReference type="ARBA" id="ARBA00022723"/>
    </source>
</evidence>
<keyword evidence="6" id="KW-0004">4Fe-4S</keyword>
<keyword evidence="7" id="KW-0963">Cytoplasm</keyword>
<evidence type="ECO:0000256" key="8">
    <source>
        <dbReference type="ARBA" id="ARBA00022679"/>
    </source>
</evidence>
<dbReference type="Gene3D" id="3.30.565.10">
    <property type="entry name" value="Histidine kinase-like ATPase, C-terminal domain"/>
    <property type="match status" value="1"/>
</dbReference>
<comment type="caution">
    <text evidence="17">The sequence shown here is derived from an EMBL/GenBank/DDBJ whole genome shotgun (WGS) entry which is preliminary data.</text>
</comment>
<dbReference type="GO" id="GO:0016020">
    <property type="term" value="C:membrane"/>
    <property type="evidence" value="ECO:0007669"/>
    <property type="project" value="InterPro"/>
</dbReference>
<gene>
    <name evidence="17" type="ORF">GCM10007977_080770</name>
</gene>
<evidence type="ECO:0000256" key="1">
    <source>
        <dbReference type="ARBA" id="ARBA00000085"/>
    </source>
</evidence>
<evidence type="ECO:0000313" key="18">
    <source>
        <dbReference type="Proteomes" id="UP000642070"/>
    </source>
</evidence>
<dbReference type="SUPFAM" id="SSF55874">
    <property type="entry name" value="ATPase domain of HSP90 chaperone/DNA topoisomerase II/histidine kinase"/>
    <property type="match status" value="1"/>
</dbReference>